<dbReference type="Pfam" id="PF02784">
    <property type="entry name" value="Orn_Arg_deC_N"/>
    <property type="match status" value="1"/>
</dbReference>
<reference evidence="9 10" key="1">
    <citation type="submission" date="2021-02" db="EMBL/GenBank/DDBJ databases">
        <title>Lysobacter arenosi sp. nov., isolated from soil of gangwondo yeongwol, south Korea.</title>
        <authorList>
            <person name="Kim K.R."/>
            <person name="Kim K.H."/>
            <person name="Jeon C.O."/>
        </authorList>
    </citation>
    <scope>NUCLEOTIDE SEQUENCE [LARGE SCALE GENOMIC DNA]</scope>
    <source>
        <strain evidence="9 10">R7</strain>
    </source>
</reference>
<dbReference type="PROSITE" id="PS00879">
    <property type="entry name" value="ODR_DC_2_2"/>
    <property type="match status" value="1"/>
</dbReference>
<feature type="binding site" evidence="5">
    <location>
        <position position="391"/>
    </location>
    <ligand>
        <name>pyridoxal 5'-phosphate</name>
        <dbReference type="ChEBI" id="CHEBI:597326"/>
    </ligand>
</feature>
<dbReference type="InterPro" id="IPR029066">
    <property type="entry name" value="PLP-binding_barrel"/>
</dbReference>
<dbReference type="PROSITE" id="PS00878">
    <property type="entry name" value="ODR_DC_2_1"/>
    <property type="match status" value="1"/>
</dbReference>
<comment type="pathway">
    <text evidence="5 7">Amino-acid biosynthesis; L-lysine biosynthesis via DAP pathway; L-lysine from DL-2,6-diaminopimelate: step 1/1.</text>
</comment>
<dbReference type="Gene3D" id="3.20.20.10">
    <property type="entry name" value="Alanine racemase"/>
    <property type="match status" value="1"/>
</dbReference>
<dbReference type="SUPFAM" id="SSF50621">
    <property type="entry name" value="Alanine racemase C-terminal domain-like"/>
    <property type="match status" value="1"/>
</dbReference>
<sequence length="440" mass="47112">MQVIAKAQQAEGAVGQAGASRGIGREGPSLFDGVDLHALAAQVSTPCHAYSANAIRERIAGLQSAFQGLDHRICYAVKANSNVAILQLMAHHGVGADIVSLGELNRALLAGIPAEHIVFSGVGKTTEEIASALAVGVWRFNVESLDELQLLQEVAQRHGVCARAAARINPDVDARTHEKISTGKSENKFGVSIDEARRWFANAGSMSNVLLDGLHAHIGSQILELEPFREALTRVEAFRRELVDAGHPIASVDIGGGLGVCYRKGVDHPIPAAEYAGLVRVVFAEFQGTLVLEPGRYLVAEAGILLTRVIRVKPGVDRSFLVVDAAMNDLLRPSLYEAWHEIVPLVGGDREPARYDVVGPVCETGDTFARGRAMARCEAGDLLSIGSTGAYGASMASTYNSRPLAAEVLLDDGRYAVIRRRQTMAEMIAGEQLPQVWNET</sequence>
<accession>A0ABX7RB91</accession>
<feature type="binding site" evidence="5">
    <location>
        <position position="257"/>
    </location>
    <ligand>
        <name>pyridoxal 5'-phosphate</name>
        <dbReference type="ChEBI" id="CHEBI:597326"/>
    </ligand>
</feature>
<evidence type="ECO:0000259" key="8">
    <source>
        <dbReference type="Pfam" id="PF02784"/>
    </source>
</evidence>
<comment type="cofactor">
    <cofactor evidence="1 5 7">
        <name>pyridoxal 5'-phosphate</name>
        <dbReference type="ChEBI" id="CHEBI:597326"/>
    </cofactor>
</comment>
<keyword evidence="3 5" id="KW-0663">Pyridoxal phosphate</keyword>
<feature type="binding site" evidence="5">
    <location>
        <position position="332"/>
    </location>
    <ligand>
        <name>substrate</name>
    </ligand>
</feature>
<dbReference type="PANTHER" id="PTHR43727:SF2">
    <property type="entry name" value="GROUP IV DECARBOXYLASE"/>
    <property type="match status" value="1"/>
</dbReference>
<keyword evidence="5" id="KW-0028">Amino-acid biosynthesis</keyword>
<evidence type="ECO:0000256" key="6">
    <source>
        <dbReference type="NCBIfam" id="TIGR01048"/>
    </source>
</evidence>
<dbReference type="NCBIfam" id="TIGR01048">
    <property type="entry name" value="lysA"/>
    <property type="match status" value="1"/>
</dbReference>
<feature type="binding site" evidence="5">
    <location>
        <position position="391"/>
    </location>
    <ligand>
        <name>substrate</name>
    </ligand>
</feature>
<evidence type="ECO:0000256" key="2">
    <source>
        <dbReference type="ARBA" id="ARBA00022793"/>
    </source>
</evidence>
<keyword evidence="2 5" id="KW-0210">Decarboxylase</keyword>
<proteinExistence type="inferred from homology"/>
<evidence type="ECO:0000256" key="1">
    <source>
        <dbReference type="ARBA" id="ARBA00001933"/>
    </source>
</evidence>
<comment type="function">
    <text evidence="5">Specifically catalyzes the decarboxylation of meso-diaminopimelate (meso-DAP) to L-lysine.</text>
</comment>
<comment type="catalytic activity">
    <reaction evidence="5 7">
        <text>meso-2,6-diaminopimelate + H(+) = L-lysine + CO2</text>
        <dbReference type="Rhea" id="RHEA:15101"/>
        <dbReference type="ChEBI" id="CHEBI:15378"/>
        <dbReference type="ChEBI" id="CHEBI:16526"/>
        <dbReference type="ChEBI" id="CHEBI:32551"/>
        <dbReference type="ChEBI" id="CHEBI:57791"/>
        <dbReference type="EC" id="4.1.1.20"/>
    </reaction>
</comment>
<feature type="binding site" evidence="5">
    <location>
        <position position="296"/>
    </location>
    <ligand>
        <name>substrate</name>
    </ligand>
</feature>
<gene>
    <name evidence="5 9" type="primary">lysA</name>
    <name evidence="9" type="ORF">HIV01_002280</name>
</gene>
<keyword evidence="5 7" id="KW-0457">Lysine biosynthesis</keyword>
<protein>
    <recommendedName>
        <fullName evidence="5 6">Diaminopimelate decarboxylase</fullName>
        <shortName evidence="5">DAP decarboxylase</shortName>
        <shortName evidence="5">DAPDC</shortName>
        <ecNumber evidence="5 6">4.1.1.20</ecNumber>
    </recommendedName>
</protein>
<dbReference type="Proteomes" id="UP000663400">
    <property type="component" value="Chromosome"/>
</dbReference>
<dbReference type="GO" id="GO:0008836">
    <property type="term" value="F:diaminopimelate decarboxylase activity"/>
    <property type="evidence" value="ECO:0007669"/>
    <property type="project" value="UniProtKB-EC"/>
</dbReference>
<name>A0ABX7RB91_9GAMM</name>
<dbReference type="EC" id="4.1.1.20" evidence="5 6"/>
<feature type="domain" description="Orn/DAP/Arg decarboxylase 2 N-terminal" evidence="8">
    <location>
        <begin position="54"/>
        <end position="300"/>
    </location>
</feature>
<comment type="similarity">
    <text evidence="5">Belongs to the Orn/Lys/Arg decarboxylase class-II family. LysA subfamily.</text>
</comment>
<dbReference type="CDD" id="cd06828">
    <property type="entry name" value="PLPDE_III_DapDC"/>
    <property type="match status" value="1"/>
</dbReference>
<dbReference type="PRINTS" id="PR01181">
    <property type="entry name" value="DAPDCRBXLASE"/>
</dbReference>
<dbReference type="RefSeq" id="WP_200604641.1">
    <property type="nucleotide sequence ID" value="NZ_CP071517.1"/>
</dbReference>
<evidence type="ECO:0000256" key="4">
    <source>
        <dbReference type="ARBA" id="ARBA00023239"/>
    </source>
</evidence>
<dbReference type="SUPFAM" id="SSF51419">
    <property type="entry name" value="PLP-binding barrel"/>
    <property type="match status" value="1"/>
</dbReference>
<feature type="binding site" evidence="5">
    <location>
        <position position="363"/>
    </location>
    <ligand>
        <name>substrate</name>
    </ligand>
</feature>
<feature type="binding site" evidence="5">
    <location>
        <position position="336"/>
    </location>
    <ligand>
        <name>substrate</name>
    </ligand>
</feature>
<dbReference type="InterPro" id="IPR009006">
    <property type="entry name" value="Ala_racemase/Decarboxylase_C"/>
</dbReference>
<dbReference type="InterPro" id="IPR022653">
    <property type="entry name" value="De-COase2_pyr-phos_BS"/>
</dbReference>
<dbReference type="InterPro" id="IPR002986">
    <property type="entry name" value="DAP_deCOOHase_LysA"/>
</dbReference>
<keyword evidence="10" id="KW-1185">Reference proteome</keyword>
<evidence type="ECO:0000256" key="7">
    <source>
        <dbReference type="RuleBase" id="RU003738"/>
    </source>
</evidence>
<evidence type="ECO:0000313" key="9">
    <source>
        <dbReference type="EMBL" id="QSX75399.1"/>
    </source>
</evidence>
<dbReference type="PANTHER" id="PTHR43727">
    <property type="entry name" value="DIAMINOPIMELATE DECARBOXYLASE"/>
    <property type="match status" value="1"/>
</dbReference>
<feature type="binding site" evidence="5">
    <location>
        <begin position="293"/>
        <end position="296"/>
    </location>
    <ligand>
        <name>pyridoxal 5'-phosphate</name>
        <dbReference type="ChEBI" id="CHEBI:597326"/>
    </ligand>
</feature>
<organism evidence="9 10">
    <name type="scientific">Lysobacter arenosi</name>
    <dbReference type="NCBI Taxonomy" id="2795387"/>
    <lineage>
        <taxon>Bacteria</taxon>
        <taxon>Pseudomonadati</taxon>
        <taxon>Pseudomonadota</taxon>
        <taxon>Gammaproteobacteria</taxon>
        <taxon>Lysobacterales</taxon>
        <taxon>Lysobacteraceae</taxon>
        <taxon>Lysobacter</taxon>
    </lineage>
</organism>
<dbReference type="Gene3D" id="2.40.37.10">
    <property type="entry name" value="Lyase, Ornithine Decarboxylase, Chain A, domain 1"/>
    <property type="match status" value="1"/>
</dbReference>
<comment type="subunit">
    <text evidence="5">Homodimer.</text>
</comment>
<dbReference type="HAMAP" id="MF_02120">
    <property type="entry name" value="LysA"/>
    <property type="match status" value="1"/>
</dbReference>
<dbReference type="EMBL" id="CP071517">
    <property type="protein sequence ID" value="QSX75399.1"/>
    <property type="molecule type" value="Genomic_DNA"/>
</dbReference>
<dbReference type="InterPro" id="IPR022657">
    <property type="entry name" value="De-COase2_CS"/>
</dbReference>
<dbReference type="InterPro" id="IPR000183">
    <property type="entry name" value="Orn/DAP/Arg_de-COase"/>
</dbReference>
<keyword evidence="4 5" id="KW-0456">Lyase</keyword>
<feature type="modified residue" description="N6-(pyridoxal phosphate)lysine" evidence="5">
    <location>
        <position position="78"/>
    </location>
</feature>
<dbReference type="InterPro" id="IPR022644">
    <property type="entry name" value="De-COase2_N"/>
</dbReference>
<evidence type="ECO:0000256" key="5">
    <source>
        <dbReference type="HAMAP-Rule" id="MF_02120"/>
    </source>
</evidence>
<evidence type="ECO:0000256" key="3">
    <source>
        <dbReference type="ARBA" id="ARBA00022898"/>
    </source>
</evidence>
<evidence type="ECO:0000313" key="10">
    <source>
        <dbReference type="Proteomes" id="UP000663400"/>
    </source>
</evidence>
<dbReference type="PRINTS" id="PR01179">
    <property type="entry name" value="ODADCRBXLASE"/>
</dbReference>